<evidence type="ECO:0000313" key="4">
    <source>
        <dbReference type="Proteomes" id="UP000443582"/>
    </source>
</evidence>
<evidence type="ECO:0000313" key="3">
    <source>
        <dbReference type="EMBL" id="RZF22953.1"/>
    </source>
</evidence>
<dbReference type="Gene3D" id="3.20.20.140">
    <property type="entry name" value="Metal-dependent hydrolases"/>
    <property type="match status" value="1"/>
</dbReference>
<proteinExistence type="predicted"/>
<dbReference type="SUPFAM" id="SSF51556">
    <property type="entry name" value="Metallo-dependent hydrolases"/>
    <property type="match status" value="1"/>
</dbReference>
<reference evidence="4" key="1">
    <citation type="journal article" date="2019" name="Int. J. Syst. Evol. Microbiol.">
        <title>Halobacteriovorax valvorus sp. nov., a novel prokaryotic predator isolated from coastal seawater of China.</title>
        <authorList>
            <person name="Chen M.-X."/>
        </authorList>
    </citation>
    <scope>NUCLEOTIDE SEQUENCE [LARGE SCALE GENOMIC DNA]</scope>
    <source>
        <strain evidence="4">BL9</strain>
    </source>
</reference>
<organism evidence="3 4">
    <name type="scientific">Halobacteriovorax vibrionivorans</name>
    <dbReference type="NCBI Taxonomy" id="2152716"/>
    <lineage>
        <taxon>Bacteria</taxon>
        <taxon>Pseudomonadati</taxon>
        <taxon>Bdellovibrionota</taxon>
        <taxon>Bacteriovoracia</taxon>
        <taxon>Bacteriovoracales</taxon>
        <taxon>Halobacteriovoraceae</taxon>
        <taxon>Halobacteriovorax</taxon>
    </lineage>
</organism>
<gene>
    <name evidence="3" type="ORF">DAY19_04050</name>
</gene>
<keyword evidence="1" id="KW-0732">Signal</keyword>
<feature type="chain" id="PRO_5045738374" evidence="1">
    <location>
        <begin position="22"/>
        <end position="407"/>
    </location>
</feature>
<dbReference type="Proteomes" id="UP000443582">
    <property type="component" value="Unassembled WGS sequence"/>
</dbReference>
<protein>
    <submittedName>
        <fullName evidence="3">Amidohydrolase</fullName>
    </submittedName>
</protein>
<feature type="domain" description="Amidohydrolase-related" evidence="2">
    <location>
        <begin position="59"/>
        <end position="362"/>
    </location>
</feature>
<sequence length="407" mass="47241">MKKILLLALALLMTSCSLLYGKLGGDFDYEPSEYEKLPKHVREFIEKSYDGIDLKKLRDTHLHIVGLGNSGSGIWVNPHMKDWFNHLSKYNRFNVYMTASGVDDESQADEQYIARLTELMRYQPHFIPAYALAFDYHYKLDGTIDLEHSEFYVPNEYIAKVVKENPVNFKMVASIHPYRQDALEELEKWAAQGVRFVKWLPNAMGIDPSNKKVLPFYKMMKKYDMTLISHAGEEKAVEGDKFQELGNPLRLRPALDMGIDVIISHAASRGKCADLDNGGVQAECSDLFWRLFKEKKYEKNLFTDLSALIIYERLSQPLIEMIENKQFHSRVMYGSDYPLPAINWIYRTTDLVEKGFITEEERDILNEIYSINPLLFHFVALRTVRHPKTGEKLTDEAFEMPTRLLKK</sequence>
<dbReference type="RefSeq" id="WP_114705895.1">
    <property type="nucleotide sequence ID" value="NZ_QDKL01000001.1"/>
</dbReference>
<evidence type="ECO:0000259" key="2">
    <source>
        <dbReference type="Pfam" id="PF04909"/>
    </source>
</evidence>
<keyword evidence="4" id="KW-1185">Reference proteome</keyword>
<dbReference type="InterPro" id="IPR006680">
    <property type="entry name" value="Amidohydro-rel"/>
</dbReference>
<dbReference type="PROSITE" id="PS51257">
    <property type="entry name" value="PROKAR_LIPOPROTEIN"/>
    <property type="match status" value="1"/>
</dbReference>
<comment type="caution">
    <text evidence="3">The sequence shown here is derived from an EMBL/GenBank/DDBJ whole genome shotgun (WGS) entry which is preliminary data.</text>
</comment>
<accession>A0ABY0ILB4</accession>
<dbReference type="Pfam" id="PF04909">
    <property type="entry name" value="Amidohydro_2"/>
    <property type="match status" value="1"/>
</dbReference>
<dbReference type="InterPro" id="IPR032466">
    <property type="entry name" value="Metal_Hydrolase"/>
</dbReference>
<evidence type="ECO:0000256" key="1">
    <source>
        <dbReference type="SAM" id="SignalP"/>
    </source>
</evidence>
<name>A0ABY0ILB4_9BACT</name>
<feature type="signal peptide" evidence="1">
    <location>
        <begin position="1"/>
        <end position="21"/>
    </location>
</feature>
<dbReference type="EMBL" id="QDKL01000001">
    <property type="protein sequence ID" value="RZF22953.1"/>
    <property type="molecule type" value="Genomic_DNA"/>
</dbReference>